<sequence length="98" mass="10778">MIVPTLCVGMHPVTLCVTCRRDAERPRRHSHAERGNDQTDTPPSGASPLPHGITIRLPPGTLPAMPSLNIKRGYPERRNGEPACISTRMPRGTCLNRM</sequence>
<protein>
    <submittedName>
        <fullName evidence="2">Uncharacterized protein</fullName>
    </submittedName>
</protein>
<dbReference type="AlphaFoldDB" id="A0A4V2DY82"/>
<evidence type="ECO:0000313" key="3">
    <source>
        <dbReference type="Proteomes" id="UP000293369"/>
    </source>
</evidence>
<organism evidence="2 3">
    <name type="scientific">Pseudomonas orientalis</name>
    <dbReference type="NCBI Taxonomy" id="76758"/>
    <lineage>
        <taxon>Bacteria</taxon>
        <taxon>Pseudomonadati</taxon>
        <taxon>Pseudomonadota</taxon>
        <taxon>Gammaproteobacteria</taxon>
        <taxon>Pseudomonadales</taxon>
        <taxon>Pseudomonadaceae</taxon>
        <taxon>Pseudomonas</taxon>
    </lineage>
</organism>
<comment type="caution">
    <text evidence="2">The sequence shown here is derived from an EMBL/GenBank/DDBJ whole genome shotgun (WGS) entry which is preliminary data.</text>
</comment>
<dbReference type="Proteomes" id="UP000293369">
    <property type="component" value="Unassembled WGS sequence"/>
</dbReference>
<accession>A0A4V2DY82</accession>
<proteinExistence type="predicted"/>
<feature type="region of interest" description="Disordered" evidence="1">
    <location>
        <begin position="22"/>
        <end position="98"/>
    </location>
</feature>
<gene>
    <name evidence="2" type="ORF">EUX57_03920</name>
</gene>
<evidence type="ECO:0000313" key="2">
    <source>
        <dbReference type="EMBL" id="RZI33150.1"/>
    </source>
</evidence>
<dbReference type="EMBL" id="SGFE01000005">
    <property type="protein sequence ID" value="RZI33150.1"/>
    <property type="molecule type" value="Genomic_DNA"/>
</dbReference>
<name>A0A4V2DY82_9PSED</name>
<evidence type="ECO:0000256" key="1">
    <source>
        <dbReference type="SAM" id="MobiDB-lite"/>
    </source>
</evidence>
<reference evidence="2 3" key="1">
    <citation type="submission" date="2019-02" db="EMBL/GenBank/DDBJ databases">
        <title>Pseudomonas spp from wheat grain.</title>
        <authorList>
            <person name="Cho G.-S."/>
            <person name="Franz C.M.A.P."/>
        </authorList>
    </citation>
    <scope>NUCLEOTIDE SEQUENCE [LARGE SCALE GENOMIC DNA]</scope>
    <source>
        <strain evidence="2 3">133NRW</strain>
    </source>
</reference>